<protein>
    <recommendedName>
        <fullName evidence="3">Glycoside hydrolase family 3 N-terminal domain-containing protein</fullName>
    </recommendedName>
</protein>
<name>A0ABD3B6E2_9GENT</name>
<feature type="domain" description="Glycoside hydrolase family 3 N-terminal" evidence="3">
    <location>
        <begin position="36"/>
        <end position="138"/>
    </location>
</feature>
<evidence type="ECO:0000256" key="2">
    <source>
        <dbReference type="ARBA" id="ARBA00022801"/>
    </source>
</evidence>
<proteinExistence type="inferred from homology"/>
<keyword evidence="2" id="KW-0378">Hydrolase</keyword>
<dbReference type="InterPro" id="IPR017853">
    <property type="entry name" value="GH"/>
</dbReference>
<dbReference type="AlphaFoldDB" id="A0ABD3B6E2"/>
<sequence length="143" mass="15875">MPAELVVLYLNRVIGMRKYSHAKRGIGRLGVPFYRWWSEALHGVSDAGKGVLFNATVPGGTSFPAASYNTSLWYKMGQVVSTEARAMYNVGLAGLTFWSPTINVLRDPRWGRAQETPSEDPFVVSKYAVNYVRGLQEVGDQES</sequence>
<dbReference type="Gene3D" id="3.20.20.300">
    <property type="entry name" value="Glycoside hydrolase, family 3, N-terminal domain"/>
    <property type="match status" value="1"/>
</dbReference>
<reference evidence="4 5" key="1">
    <citation type="submission" date="2024-11" db="EMBL/GenBank/DDBJ databases">
        <title>A near-complete genome assembly of Cinchona calisaya.</title>
        <authorList>
            <person name="Lian D.C."/>
            <person name="Zhao X.W."/>
            <person name="Wei L."/>
        </authorList>
    </citation>
    <scope>NUCLEOTIDE SEQUENCE [LARGE SCALE GENOMIC DNA]</scope>
    <source>
        <tissue evidence="4">Nenye</tissue>
    </source>
</reference>
<dbReference type="GO" id="GO:0016787">
    <property type="term" value="F:hydrolase activity"/>
    <property type="evidence" value="ECO:0007669"/>
    <property type="project" value="UniProtKB-KW"/>
</dbReference>
<comment type="similarity">
    <text evidence="1">Belongs to the glycosyl hydrolase 3 family.</text>
</comment>
<organism evidence="4 5">
    <name type="scientific">Cinchona calisaya</name>
    <dbReference type="NCBI Taxonomy" id="153742"/>
    <lineage>
        <taxon>Eukaryota</taxon>
        <taxon>Viridiplantae</taxon>
        <taxon>Streptophyta</taxon>
        <taxon>Embryophyta</taxon>
        <taxon>Tracheophyta</taxon>
        <taxon>Spermatophyta</taxon>
        <taxon>Magnoliopsida</taxon>
        <taxon>eudicotyledons</taxon>
        <taxon>Gunneridae</taxon>
        <taxon>Pentapetalae</taxon>
        <taxon>asterids</taxon>
        <taxon>lamiids</taxon>
        <taxon>Gentianales</taxon>
        <taxon>Rubiaceae</taxon>
        <taxon>Cinchonoideae</taxon>
        <taxon>Cinchoneae</taxon>
        <taxon>Cinchona</taxon>
    </lineage>
</organism>
<dbReference type="EMBL" id="JBJUIK010000001">
    <property type="protein sequence ID" value="KAL3538803.1"/>
    <property type="molecule type" value="Genomic_DNA"/>
</dbReference>
<comment type="caution">
    <text evidence="4">The sequence shown here is derived from an EMBL/GenBank/DDBJ whole genome shotgun (WGS) entry which is preliminary data.</text>
</comment>
<dbReference type="Pfam" id="PF00933">
    <property type="entry name" value="Glyco_hydro_3"/>
    <property type="match status" value="1"/>
</dbReference>
<evidence type="ECO:0000259" key="3">
    <source>
        <dbReference type="Pfam" id="PF00933"/>
    </source>
</evidence>
<gene>
    <name evidence="4" type="ORF">ACH5RR_002169</name>
</gene>
<dbReference type="SUPFAM" id="SSF51445">
    <property type="entry name" value="(Trans)glycosidases"/>
    <property type="match status" value="1"/>
</dbReference>
<dbReference type="InterPro" id="IPR036962">
    <property type="entry name" value="Glyco_hydro_3_N_sf"/>
</dbReference>
<dbReference type="InterPro" id="IPR044993">
    <property type="entry name" value="BXL"/>
</dbReference>
<dbReference type="InterPro" id="IPR001764">
    <property type="entry name" value="Glyco_hydro_3_N"/>
</dbReference>
<evidence type="ECO:0000313" key="5">
    <source>
        <dbReference type="Proteomes" id="UP001630127"/>
    </source>
</evidence>
<evidence type="ECO:0000313" key="4">
    <source>
        <dbReference type="EMBL" id="KAL3538803.1"/>
    </source>
</evidence>
<dbReference type="PANTHER" id="PTHR42721:SF3">
    <property type="entry name" value="BETA-D-XYLOSIDASE 5-RELATED"/>
    <property type="match status" value="1"/>
</dbReference>
<dbReference type="PANTHER" id="PTHR42721">
    <property type="entry name" value="SUGAR HYDROLASE-RELATED"/>
    <property type="match status" value="1"/>
</dbReference>
<evidence type="ECO:0000256" key="1">
    <source>
        <dbReference type="ARBA" id="ARBA00005336"/>
    </source>
</evidence>
<keyword evidence="5" id="KW-1185">Reference proteome</keyword>
<dbReference type="Proteomes" id="UP001630127">
    <property type="component" value="Unassembled WGS sequence"/>
</dbReference>
<accession>A0ABD3B6E2</accession>